<keyword evidence="3" id="KW-0902">Two-component regulatory system</keyword>
<keyword evidence="6" id="KW-0547">Nucleotide-binding</keyword>
<feature type="repeat" description="TPR" evidence="4">
    <location>
        <begin position="121"/>
        <end position="154"/>
    </location>
</feature>
<dbReference type="Gene3D" id="1.25.40.10">
    <property type="entry name" value="Tetratricopeptide repeat domain"/>
    <property type="match status" value="2"/>
</dbReference>
<dbReference type="InterPro" id="IPR036890">
    <property type="entry name" value="HATPase_C_sf"/>
</dbReference>
<organism evidence="6 7">
    <name type="scientific">Flavobacterium ranwuense</name>
    <dbReference type="NCBI Taxonomy" id="2541725"/>
    <lineage>
        <taxon>Bacteria</taxon>
        <taxon>Pseudomonadati</taxon>
        <taxon>Bacteroidota</taxon>
        <taxon>Flavobacteriia</taxon>
        <taxon>Flavobacteriales</taxon>
        <taxon>Flavobacteriaceae</taxon>
        <taxon>Flavobacterium</taxon>
    </lineage>
</organism>
<keyword evidence="5" id="KW-0812">Transmembrane</keyword>
<keyword evidence="7" id="KW-1185">Reference proteome</keyword>
<keyword evidence="2" id="KW-0418">Kinase</keyword>
<sequence>MILKKLHTIVYFLSLFFFLILHSCEKKTLNNPNKKHNTAEIDRLVDLGDKYFEESEYDSSYYYFNKAKSACDEKKDVSKIIYSISNLATIQQNQGDYSGSETTAMEAIPFLEKTTNPKYKWNIYTIIGINYLYAYDYENALYYYNKALNLKTDELRKSGIKNNIALTYMEMGNHRRAIQILYPLTFKKEVLNNAELFSRIIDNLGYSYFKVGDSKAFDYLNQSLKIKTKEKDDWGLISSYYHLSEFYKKSNVNLGNNYAQLAYEKATKLNSVDSRLECLKLLIQNSPGNKSKEYSLKYLHINDSINKVRQKAKNQFAKIKYDSKKEKDENQKLRAQKILQSEHQKKRNLILYLVVGTITIISVFITNLLLARNKREKIKASYNTEIRISKKLHDELANDVYQTMAFAETQDLSTNHNKEILISNLDKIYSRTRNISRENNAMQTGPLFIFDLKEMMSGFNTQEVNVITNGMDSINWMALDSNKKIIIYRVIQELLVNMKKHSKCSLVVLTFKKIGNKLQIDYTDNGAGATLEQLNSRNGLQNVENRIQAIKGIITFDTKSNKGFKVQFIIPI</sequence>
<dbReference type="GO" id="GO:0005524">
    <property type="term" value="F:ATP binding"/>
    <property type="evidence" value="ECO:0007669"/>
    <property type="project" value="UniProtKB-KW"/>
</dbReference>
<reference evidence="6 7" key="1">
    <citation type="submission" date="2019-03" db="EMBL/GenBank/DDBJ databases">
        <title>Novel species of Flavobacterium.</title>
        <authorList>
            <person name="Liu Q."/>
            <person name="Xin Y.-H."/>
        </authorList>
    </citation>
    <scope>NUCLEOTIDE SEQUENCE [LARGE SCALE GENOMIC DNA]</scope>
    <source>
        <strain evidence="6 7">LB2P22</strain>
    </source>
</reference>
<evidence type="ECO:0000256" key="1">
    <source>
        <dbReference type="ARBA" id="ARBA00022679"/>
    </source>
</evidence>
<dbReference type="PROSITE" id="PS50005">
    <property type="entry name" value="TPR"/>
    <property type="match status" value="1"/>
</dbReference>
<comment type="caution">
    <text evidence="6">The sequence shown here is derived from an EMBL/GenBank/DDBJ whole genome shotgun (WGS) entry which is preliminary data.</text>
</comment>
<dbReference type="Proteomes" id="UP000294685">
    <property type="component" value="Unassembled WGS sequence"/>
</dbReference>
<dbReference type="InterPro" id="IPR011990">
    <property type="entry name" value="TPR-like_helical_dom_sf"/>
</dbReference>
<feature type="transmembrane region" description="Helical" evidence="5">
    <location>
        <begin position="349"/>
        <end position="370"/>
    </location>
</feature>
<dbReference type="RefSeq" id="WP_132072159.1">
    <property type="nucleotide sequence ID" value="NZ_SMLH01000009.1"/>
</dbReference>
<dbReference type="SUPFAM" id="SSF48452">
    <property type="entry name" value="TPR-like"/>
    <property type="match status" value="2"/>
</dbReference>
<keyword evidence="5" id="KW-1133">Transmembrane helix</keyword>
<dbReference type="InterPro" id="IPR050482">
    <property type="entry name" value="Sensor_HK_TwoCompSys"/>
</dbReference>
<name>A0ABY2DNY5_9FLAO</name>
<evidence type="ECO:0000256" key="3">
    <source>
        <dbReference type="ARBA" id="ARBA00023012"/>
    </source>
</evidence>
<keyword evidence="1" id="KW-0808">Transferase</keyword>
<protein>
    <submittedName>
        <fullName evidence="6">ATP-binding protein</fullName>
    </submittedName>
</protein>
<evidence type="ECO:0000256" key="2">
    <source>
        <dbReference type="ARBA" id="ARBA00022777"/>
    </source>
</evidence>
<evidence type="ECO:0000256" key="4">
    <source>
        <dbReference type="PROSITE-ProRule" id="PRU00339"/>
    </source>
</evidence>
<dbReference type="Gene3D" id="3.30.565.10">
    <property type="entry name" value="Histidine kinase-like ATPase, C-terminal domain"/>
    <property type="match status" value="1"/>
</dbReference>
<dbReference type="InterPro" id="IPR019734">
    <property type="entry name" value="TPR_rpt"/>
</dbReference>
<dbReference type="SUPFAM" id="SSF55874">
    <property type="entry name" value="ATPase domain of HSP90 chaperone/DNA topoisomerase II/histidine kinase"/>
    <property type="match status" value="1"/>
</dbReference>
<keyword evidence="5" id="KW-0472">Membrane</keyword>
<evidence type="ECO:0000313" key="7">
    <source>
        <dbReference type="Proteomes" id="UP000294685"/>
    </source>
</evidence>
<accession>A0ABY2DNY5</accession>
<evidence type="ECO:0000256" key="5">
    <source>
        <dbReference type="SAM" id="Phobius"/>
    </source>
</evidence>
<dbReference type="PANTHER" id="PTHR24421">
    <property type="entry name" value="NITRATE/NITRITE SENSOR PROTEIN NARX-RELATED"/>
    <property type="match status" value="1"/>
</dbReference>
<keyword evidence="4" id="KW-0802">TPR repeat</keyword>
<evidence type="ECO:0000313" key="6">
    <source>
        <dbReference type="EMBL" id="TDE27820.1"/>
    </source>
</evidence>
<gene>
    <name evidence="6" type="ORF">E0I61_14005</name>
</gene>
<dbReference type="EMBL" id="SMLH01000009">
    <property type="protein sequence ID" value="TDE27820.1"/>
    <property type="molecule type" value="Genomic_DNA"/>
</dbReference>
<keyword evidence="6" id="KW-0067">ATP-binding</keyword>
<proteinExistence type="predicted"/>